<dbReference type="GeneID" id="18909670"/>
<name>K5X040_PHACS</name>
<dbReference type="EMBL" id="JH930472">
    <property type="protein sequence ID" value="EKM56137.1"/>
    <property type="molecule type" value="Genomic_DNA"/>
</dbReference>
<feature type="compositionally biased region" description="Basic and acidic residues" evidence="3">
    <location>
        <begin position="301"/>
        <end position="317"/>
    </location>
</feature>
<evidence type="ECO:0000256" key="1">
    <source>
        <dbReference type="ARBA" id="ARBA00010845"/>
    </source>
</evidence>
<evidence type="ECO:0000313" key="6">
    <source>
        <dbReference type="Proteomes" id="UP000008370"/>
    </source>
</evidence>
<keyword evidence="6" id="KW-1185">Reference proteome</keyword>
<dbReference type="InterPro" id="IPR011515">
    <property type="entry name" value="Shugoshin_C"/>
</dbReference>
<dbReference type="OrthoDB" id="5394106at2759"/>
<dbReference type="Proteomes" id="UP000008370">
    <property type="component" value="Unassembled WGS sequence"/>
</dbReference>
<feature type="compositionally biased region" description="Acidic residues" evidence="3">
    <location>
        <begin position="149"/>
        <end position="159"/>
    </location>
</feature>
<dbReference type="HOGENOM" id="CLU_034118_0_0_1"/>
<evidence type="ECO:0000256" key="3">
    <source>
        <dbReference type="SAM" id="MobiDB-lite"/>
    </source>
</evidence>
<sequence>MSRRPSRVSVDTRQNDTLLEFETFKKKFLLANKHITKLNSTLSVRIEELNAQISTLYVENLRLRASEIALAAQLKKEREKSRKILEDAETATHALMKQLGYIRKLHRISRESSSPEPEPAPRARRPLIDTNASPPPNRLARAPTVPALYEEDEDDEDDIQTSPTPRRRKSKSRTSNPGMSSSSRLPLPTRTSSPPPDRSPFIDFDEQLNRVGKKRPTRRQSGLLTASMSITTATPSGFETAHLTRRPPSPAFGSPLRRDAAMEEGKDQALAAMGAAMPDDDEDETEEPIAAGIAKRKRKSKDNAEDMLEPRMPEHERRRSRYKEEEDEDDEDKKEQDKRRSRDKVEGAAPSSYGSKKPKLKDVTNAPPPRSLLTTVDTHDREQYMPIDDPPPPSSATSSSSHSARTFLATPATKPQSQSHLPTPRASSPVLSSEPEHSTGGRERRVRKSVNYAEPKLNTKMRKPDPPPLPPGSLRRSSSMGEHIPRRSLEKSASADSLVSRHAASEGAGAVAGVKRKKSRPHVPTGEDDESDGTQADGEYGVRASSGTAAWVAEGRRRSVVPSSSVRHAEGDEGRRHSMAV</sequence>
<dbReference type="KEGG" id="pco:PHACADRAFT_174307"/>
<reference evidence="5 6" key="1">
    <citation type="journal article" date="2012" name="BMC Genomics">
        <title>Comparative genomics of the white-rot fungi, Phanerochaete carnosa and P. chrysosporium, to elucidate the genetic basis of the distinct wood types they colonize.</title>
        <authorList>
            <person name="Suzuki H."/>
            <person name="MacDonald J."/>
            <person name="Syed K."/>
            <person name="Salamov A."/>
            <person name="Hori C."/>
            <person name="Aerts A."/>
            <person name="Henrissat B."/>
            <person name="Wiebenga A."/>
            <person name="vanKuyk P.A."/>
            <person name="Barry K."/>
            <person name="Lindquist E."/>
            <person name="LaButti K."/>
            <person name="Lapidus A."/>
            <person name="Lucas S."/>
            <person name="Coutinho P."/>
            <person name="Gong Y."/>
            <person name="Samejima M."/>
            <person name="Mahadevan R."/>
            <person name="Abou-Zaid M."/>
            <person name="de Vries R.P."/>
            <person name="Igarashi K."/>
            <person name="Yadav J.S."/>
            <person name="Grigoriev I.V."/>
            <person name="Master E.R."/>
        </authorList>
    </citation>
    <scope>NUCLEOTIDE SEQUENCE [LARGE SCALE GENOMIC DNA]</scope>
    <source>
        <strain evidence="5 6">HHB-10118-sp</strain>
    </source>
</reference>
<feature type="domain" description="Shugoshin C-terminal" evidence="4">
    <location>
        <begin position="442"/>
        <end position="463"/>
    </location>
</feature>
<feature type="compositionally biased region" description="Basic and acidic residues" evidence="3">
    <location>
        <begin position="333"/>
        <end position="346"/>
    </location>
</feature>
<dbReference type="STRING" id="650164.K5X040"/>
<comment type="similarity">
    <text evidence="1">Belongs to the shugoshin family.</text>
</comment>
<dbReference type="RefSeq" id="XP_007396435.1">
    <property type="nucleotide sequence ID" value="XM_007396373.1"/>
</dbReference>
<keyword evidence="2" id="KW-0159">Chromosome partition</keyword>
<feature type="compositionally biased region" description="Basic and acidic residues" evidence="3">
    <location>
        <begin position="256"/>
        <end position="267"/>
    </location>
</feature>
<evidence type="ECO:0000313" key="5">
    <source>
        <dbReference type="EMBL" id="EKM56137.1"/>
    </source>
</evidence>
<gene>
    <name evidence="5" type="ORF">PHACADRAFT_174307</name>
</gene>
<feature type="region of interest" description="Disordered" evidence="3">
    <location>
        <begin position="107"/>
        <end position="581"/>
    </location>
</feature>
<evidence type="ECO:0000259" key="4">
    <source>
        <dbReference type="Pfam" id="PF07557"/>
    </source>
</evidence>
<feature type="compositionally biased region" description="Polar residues" evidence="3">
    <location>
        <begin position="219"/>
        <end position="237"/>
    </location>
</feature>
<dbReference type="AlphaFoldDB" id="K5X040"/>
<evidence type="ECO:0000256" key="2">
    <source>
        <dbReference type="ARBA" id="ARBA00022829"/>
    </source>
</evidence>
<dbReference type="Pfam" id="PF07557">
    <property type="entry name" value="Shugoshin_C"/>
    <property type="match status" value="1"/>
</dbReference>
<feature type="compositionally biased region" description="Basic and acidic residues" evidence="3">
    <location>
        <begin position="434"/>
        <end position="443"/>
    </location>
</feature>
<proteinExistence type="inferred from homology"/>
<dbReference type="InParanoid" id="K5X040"/>
<feature type="compositionally biased region" description="Acidic residues" evidence="3">
    <location>
        <begin position="278"/>
        <end position="287"/>
    </location>
</feature>
<accession>K5X040</accession>
<dbReference type="GO" id="GO:0005634">
    <property type="term" value="C:nucleus"/>
    <property type="evidence" value="ECO:0007669"/>
    <property type="project" value="InterPro"/>
</dbReference>
<dbReference type="GO" id="GO:0000775">
    <property type="term" value="C:chromosome, centromeric region"/>
    <property type="evidence" value="ECO:0007669"/>
    <property type="project" value="InterPro"/>
</dbReference>
<protein>
    <recommendedName>
        <fullName evidence="4">Shugoshin C-terminal domain-containing protein</fullName>
    </recommendedName>
</protein>
<feature type="compositionally biased region" description="Low complexity" evidence="3">
    <location>
        <begin position="180"/>
        <end position="192"/>
    </location>
</feature>
<organism evidence="5 6">
    <name type="scientific">Phanerochaete carnosa (strain HHB-10118-sp)</name>
    <name type="common">White-rot fungus</name>
    <name type="synonym">Peniophora carnosa</name>
    <dbReference type="NCBI Taxonomy" id="650164"/>
    <lineage>
        <taxon>Eukaryota</taxon>
        <taxon>Fungi</taxon>
        <taxon>Dikarya</taxon>
        <taxon>Basidiomycota</taxon>
        <taxon>Agaricomycotina</taxon>
        <taxon>Agaricomycetes</taxon>
        <taxon>Polyporales</taxon>
        <taxon>Phanerochaetaceae</taxon>
        <taxon>Phanerochaete</taxon>
    </lineage>
</organism>
<feature type="compositionally biased region" description="Basic and acidic residues" evidence="3">
    <location>
        <begin position="567"/>
        <end position="581"/>
    </location>
</feature>
<dbReference type="GO" id="GO:0045132">
    <property type="term" value="P:meiotic chromosome segregation"/>
    <property type="evidence" value="ECO:0007669"/>
    <property type="project" value="InterPro"/>
</dbReference>
<feature type="compositionally biased region" description="Polar residues" evidence="3">
    <location>
        <begin position="413"/>
        <end position="431"/>
    </location>
</feature>